<dbReference type="OrthoDB" id="9779630at2"/>
<dbReference type="EMBL" id="CP033604">
    <property type="protein sequence ID" value="AYV35907.1"/>
    <property type="molecule type" value="Genomic_DNA"/>
</dbReference>
<dbReference type="Proteomes" id="UP000241986">
    <property type="component" value="Unassembled WGS sequence"/>
</dbReference>
<dbReference type="EMBL" id="PZKL01000015">
    <property type="protein sequence ID" value="PTH82110.1"/>
    <property type="molecule type" value="Genomic_DNA"/>
</dbReference>
<organism evidence="4 5">
    <name type="scientific">Aeromonas veronii</name>
    <dbReference type="NCBI Taxonomy" id="654"/>
    <lineage>
        <taxon>Bacteria</taxon>
        <taxon>Pseudomonadati</taxon>
        <taxon>Pseudomonadota</taxon>
        <taxon>Gammaproteobacteria</taxon>
        <taxon>Aeromonadales</taxon>
        <taxon>Aeromonadaceae</taxon>
        <taxon>Aeromonas</taxon>
    </lineage>
</organism>
<reference evidence="4 5" key="1">
    <citation type="submission" date="2018-03" db="EMBL/GenBank/DDBJ databases">
        <title>Aeromonas veronii whole genome sequencing and analysis.</title>
        <authorList>
            <person name="Xie H."/>
            <person name="Liu T."/>
            <person name="Wang K."/>
        </authorList>
    </citation>
    <scope>NUCLEOTIDE SEQUENCE [LARGE SCALE GENOMIC DNA]</scope>
    <source>
        <strain evidence="4 5">XH.VA.1</strain>
    </source>
</reference>
<accession>A0A1Q8F120</accession>
<sequence length="220" mass="25218">MSVFSRLTDVINANLHSLLDKSEEPEKMLRLMIEEMEQVQVEMRTQAARVIAEQKQLERHQQGLQAQILEWSAKAELAIQKGREDLARAALTEKLAEVKKCEQLEQDKARVAEVLAQLTADSERLAAKLTEAREKQKLLTLREQTAHSRIRARAQVDNQRMHELMARFDGFQGRVDQLEAQLEAATLGQNPSLEAQFRELELNDEIERELARLKGQKAEV</sequence>
<keyword evidence="2" id="KW-0175">Coiled coil</keyword>
<dbReference type="InterPro" id="IPR014319">
    <property type="entry name" value="Phageshock_PspA"/>
</dbReference>
<proteinExistence type="inferred from homology"/>
<dbReference type="NCBIfam" id="TIGR02977">
    <property type="entry name" value="phageshock_pspA"/>
    <property type="match status" value="1"/>
</dbReference>
<dbReference type="Proteomes" id="UP000267614">
    <property type="component" value="Chromosome"/>
</dbReference>
<dbReference type="PANTHER" id="PTHR31088">
    <property type="entry name" value="MEMBRANE-ASSOCIATED PROTEIN VIPP1, CHLOROPLASTIC"/>
    <property type="match status" value="1"/>
</dbReference>
<dbReference type="RefSeq" id="WP_058057954.1">
    <property type="nucleotide sequence ID" value="NZ_CAWMVB010000010.1"/>
</dbReference>
<reference evidence="3 6" key="2">
    <citation type="submission" date="2018-11" db="EMBL/GenBank/DDBJ databases">
        <title>Complete genome sequence of multidrug-resistant Aeromonas veronii strain MS-18-37.</title>
        <authorList>
            <person name="Abdelhamed H."/>
            <person name="Lawrence M."/>
            <person name="Waldbieser G."/>
        </authorList>
    </citation>
    <scope>NUCLEOTIDE SEQUENCE [LARGE SCALE GENOMIC DNA]</scope>
    <source>
        <strain evidence="3 6">MS-18-37</strain>
    </source>
</reference>
<dbReference type="GO" id="GO:0005829">
    <property type="term" value="C:cytosol"/>
    <property type="evidence" value="ECO:0007669"/>
    <property type="project" value="TreeGrafter"/>
</dbReference>
<evidence type="ECO:0000256" key="1">
    <source>
        <dbReference type="ARBA" id="ARBA00043985"/>
    </source>
</evidence>
<evidence type="ECO:0000256" key="2">
    <source>
        <dbReference type="SAM" id="Coils"/>
    </source>
</evidence>
<dbReference type="InterPro" id="IPR007157">
    <property type="entry name" value="PspA_VIPP1"/>
</dbReference>
<gene>
    <name evidence="4" type="primary">pspA</name>
    <name evidence="4" type="ORF">DAA48_05995</name>
    <name evidence="3" type="ORF">EFI48_03130</name>
</gene>
<dbReference type="AlphaFoldDB" id="A0A1Q8F120"/>
<feature type="coiled-coil region" evidence="2">
    <location>
        <begin position="101"/>
        <end position="135"/>
    </location>
</feature>
<evidence type="ECO:0000313" key="4">
    <source>
        <dbReference type="EMBL" id="PTH82110.1"/>
    </source>
</evidence>
<dbReference type="Pfam" id="PF04012">
    <property type="entry name" value="PspA_IM30"/>
    <property type="match status" value="1"/>
</dbReference>
<evidence type="ECO:0000313" key="5">
    <source>
        <dbReference type="Proteomes" id="UP000241986"/>
    </source>
</evidence>
<evidence type="ECO:0000313" key="3">
    <source>
        <dbReference type="EMBL" id="AYV35907.1"/>
    </source>
</evidence>
<dbReference type="PANTHER" id="PTHR31088:SF6">
    <property type="entry name" value="PHAGE SHOCK PROTEIN A"/>
    <property type="match status" value="1"/>
</dbReference>
<protein>
    <submittedName>
        <fullName evidence="4">Phage shock protein PspA</fullName>
    </submittedName>
</protein>
<name>A0A1Q8F120_AERVE</name>
<evidence type="ECO:0000313" key="6">
    <source>
        <dbReference type="Proteomes" id="UP000267614"/>
    </source>
</evidence>
<dbReference type="GO" id="GO:0009271">
    <property type="term" value="P:phage shock"/>
    <property type="evidence" value="ECO:0007669"/>
    <property type="project" value="TreeGrafter"/>
</dbReference>
<comment type="similarity">
    <text evidence="1">Belongs to the PspA/Vipp/IM30 family.</text>
</comment>